<dbReference type="GO" id="GO:0016740">
    <property type="term" value="F:transferase activity"/>
    <property type="evidence" value="ECO:0007669"/>
    <property type="project" value="UniProtKB-KW"/>
</dbReference>
<keyword evidence="2" id="KW-0808">Transferase</keyword>
<accession>A0A5D4T005</accession>
<evidence type="ECO:0000259" key="1">
    <source>
        <dbReference type="Pfam" id="PF01636"/>
    </source>
</evidence>
<gene>
    <name evidence="2" type="ORF">FZC76_12645</name>
</gene>
<dbReference type="RefSeq" id="WP_148988551.1">
    <property type="nucleotide sequence ID" value="NZ_VTEV01000005.1"/>
</dbReference>
<sequence length="321" mass="37432">MSEQLQFDNEALEWIKRKAKELNLSGISDQETIKATDISLVEKFTFQNATLYFKATGKSSEFEPSLTEELFLRNPKQTVEVIASHSDHPWMLMKELKGESLRKTKDKDCWKNCLQEYAHLQVKESKNLSRLVDIGVPDRRFAILKDEIELHLLDLCQTGLNRSETKQIMDIKEELLKMCDRMENVVPYSLDHGDLHSGNIQVAGNGNEPVFFDWGDAAVSHPFFSTRIFWHALDELIESESEWLDIVNEFKPYYLEPWREFAPLAELEKALELSDQLACVYRALGWHLYITPFRKDKEDSKNKPAQWLRVLLEHRDLVKGK</sequence>
<dbReference type="AlphaFoldDB" id="A0A5D4T005"/>
<dbReference type="SUPFAM" id="SSF56112">
    <property type="entry name" value="Protein kinase-like (PK-like)"/>
    <property type="match status" value="1"/>
</dbReference>
<comment type="caution">
    <text evidence="2">The sequence shown here is derived from an EMBL/GenBank/DDBJ whole genome shotgun (WGS) entry which is preliminary data.</text>
</comment>
<dbReference type="OrthoDB" id="101887at2"/>
<evidence type="ECO:0000313" key="3">
    <source>
        <dbReference type="Proteomes" id="UP000322524"/>
    </source>
</evidence>
<evidence type="ECO:0000313" key="2">
    <source>
        <dbReference type="EMBL" id="TYS67436.1"/>
    </source>
</evidence>
<dbReference type="InterPro" id="IPR002575">
    <property type="entry name" value="Aminoglycoside_PTrfase"/>
</dbReference>
<reference evidence="2 3" key="1">
    <citation type="submission" date="2019-08" db="EMBL/GenBank/DDBJ databases">
        <title>Bacillus genomes from the desert of Cuatro Cienegas, Coahuila.</title>
        <authorList>
            <person name="Olmedo-Alvarez G."/>
        </authorList>
    </citation>
    <scope>NUCLEOTIDE SEQUENCE [LARGE SCALE GENOMIC DNA]</scope>
    <source>
        <strain evidence="2 3">CH28_1T</strain>
    </source>
</reference>
<proteinExistence type="predicted"/>
<name>A0A5D4T005_9BACI</name>
<feature type="domain" description="Aminoglycoside phosphotransferase" evidence="1">
    <location>
        <begin position="80"/>
        <end position="224"/>
    </location>
</feature>
<dbReference type="Proteomes" id="UP000322524">
    <property type="component" value="Unassembled WGS sequence"/>
</dbReference>
<dbReference type="InterPro" id="IPR011009">
    <property type="entry name" value="Kinase-like_dom_sf"/>
</dbReference>
<organism evidence="2 3">
    <name type="scientific">Sutcliffiella horikoshii</name>
    <dbReference type="NCBI Taxonomy" id="79883"/>
    <lineage>
        <taxon>Bacteria</taxon>
        <taxon>Bacillati</taxon>
        <taxon>Bacillota</taxon>
        <taxon>Bacilli</taxon>
        <taxon>Bacillales</taxon>
        <taxon>Bacillaceae</taxon>
        <taxon>Sutcliffiella</taxon>
    </lineage>
</organism>
<dbReference type="Pfam" id="PF01636">
    <property type="entry name" value="APH"/>
    <property type="match status" value="1"/>
</dbReference>
<protein>
    <submittedName>
        <fullName evidence="2">Phosphotransferase</fullName>
    </submittedName>
</protein>
<dbReference type="EMBL" id="VTEV01000005">
    <property type="protein sequence ID" value="TYS67436.1"/>
    <property type="molecule type" value="Genomic_DNA"/>
</dbReference>